<evidence type="ECO:0000313" key="3">
    <source>
        <dbReference type="Proteomes" id="UP001177023"/>
    </source>
</evidence>
<organism evidence="2 3">
    <name type="scientific">Mesorhabditis spiculigera</name>
    <dbReference type="NCBI Taxonomy" id="96644"/>
    <lineage>
        <taxon>Eukaryota</taxon>
        <taxon>Metazoa</taxon>
        <taxon>Ecdysozoa</taxon>
        <taxon>Nematoda</taxon>
        <taxon>Chromadorea</taxon>
        <taxon>Rhabditida</taxon>
        <taxon>Rhabditina</taxon>
        <taxon>Rhabditomorpha</taxon>
        <taxon>Rhabditoidea</taxon>
        <taxon>Rhabditidae</taxon>
        <taxon>Mesorhabditinae</taxon>
        <taxon>Mesorhabditis</taxon>
    </lineage>
</organism>
<sequence length="136" mass="15485">MSRVFVPLLVLISVVMCAVALTALMFIPESGTLASDFSEIRGRITGLLCPKYAFLRTSYCFENAECRRVGEGDWKDGEDLIKFFACYPKESRQIVNIVLFVFGGYLVAQMMYDLINSIHTPLRNAIAMRRRKEFIV</sequence>
<comment type="caution">
    <text evidence="2">The sequence shown here is derived from an EMBL/GenBank/DDBJ whole genome shotgun (WGS) entry which is preliminary data.</text>
</comment>
<feature type="transmembrane region" description="Helical" evidence="1">
    <location>
        <begin position="94"/>
        <end position="112"/>
    </location>
</feature>
<keyword evidence="1" id="KW-0812">Transmembrane</keyword>
<reference evidence="2" key="1">
    <citation type="submission" date="2023-06" db="EMBL/GenBank/DDBJ databases">
        <authorList>
            <person name="Delattre M."/>
        </authorList>
    </citation>
    <scope>NUCLEOTIDE SEQUENCE</scope>
    <source>
        <strain evidence="2">AF72</strain>
    </source>
</reference>
<accession>A0AA36G8E5</accession>
<proteinExistence type="predicted"/>
<keyword evidence="1" id="KW-0472">Membrane</keyword>
<dbReference type="EMBL" id="CATQJA010002665">
    <property type="protein sequence ID" value="CAJ0583743.1"/>
    <property type="molecule type" value="Genomic_DNA"/>
</dbReference>
<evidence type="ECO:0000313" key="2">
    <source>
        <dbReference type="EMBL" id="CAJ0583743.1"/>
    </source>
</evidence>
<dbReference type="AlphaFoldDB" id="A0AA36G8E5"/>
<protein>
    <submittedName>
        <fullName evidence="2">Uncharacterized protein</fullName>
    </submittedName>
</protein>
<keyword evidence="3" id="KW-1185">Reference proteome</keyword>
<feature type="non-terminal residue" evidence="2">
    <location>
        <position position="136"/>
    </location>
</feature>
<keyword evidence="1" id="KW-1133">Transmembrane helix</keyword>
<evidence type="ECO:0000256" key="1">
    <source>
        <dbReference type="SAM" id="Phobius"/>
    </source>
</evidence>
<feature type="transmembrane region" description="Helical" evidence="1">
    <location>
        <begin position="6"/>
        <end position="27"/>
    </location>
</feature>
<dbReference type="Proteomes" id="UP001177023">
    <property type="component" value="Unassembled WGS sequence"/>
</dbReference>
<gene>
    <name evidence="2" type="ORF">MSPICULIGERA_LOCUS21812</name>
</gene>
<name>A0AA36G8E5_9BILA</name>